<keyword evidence="3" id="KW-1185">Reference proteome</keyword>
<dbReference type="GO" id="GO:0009231">
    <property type="term" value="P:riboflavin biosynthetic process"/>
    <property type="evidence" value="ECO:0007669"/>
    <property type="project" value="InterPro"/>
</dbReference>
<evidence type="ECO:0000313" key="2">
    <source>
        <dbReference type="EMBL" id="PCS00216.1"/>
    </source>
</evidence>
<accession>A0A2A5RLP3</accession>
<dbReference type="PANTHER" id="PTHR38011">
    <property type="entry name" value="DIHYDROFOLATE REDUCTASE FAMILY PROTEIN (AFU_ORTHOLOGUE AFUA_8G06820)"/>
    <property type="match status" value="1"/>
</dbReference>
<dbReference type="Pfam" id="PF01872">
    <property type="entry name" value="RibD_C"/>
    <property type="match status" value="1"/>
</dbReference>
<dbReference type="Proteomes" id="UP000218181">
    <property type="component" value="Unassembled WGS sequence"/>
</dbReference>
<dbReference type="InterPro" id="IPR050765">
    <property type="entry name" value="Riboflavin_Biosynth_HTPR"/>
</dbReference>
<dbReference type="AlphaFoldDB" id="A0A2A5RLP3"/>
<dbReference type="PANTHER" id="PTHR38011:SF11">
    <property type="entry name" value="2,5-DIAMINO-6-RIBOSYLAMINO-4(3H)-PYRIMIDINONE 5'-PHOSPHATE REDUCTASE"/>
    <property type="match status" value="1"/>
</dbReference>
<dbReference type="SUPFAM" id="SSF53597">
    <property type="entry name" value="Dihydrofolate reductase-like"/>
    <property type="match status" value="1"/>
</dbReference>
<comment type="caution">
    <text evidence="2">The sequence shown here is derived from an EMBL/GenBank/DDBJ whole genome shotgun (WGS) entry which is preliminary data.</text>
</comment>
<organism evidence="2 3">
    <name type="scientific">Lactococcus fujiensis JCM 16395</name>
    <dbReference type="NCBI Taxonomy" id="1291764"/>
    <lineage>
        <taxon>Bacteria</taxon>
        <taxon>Bacillati</taxon>
        <taxon>Bacillota</taxon>
        <taxon>Bacilli</taxon>
        <taxon>Lactobacillales</taxon>
        <taxon>Streptococcaceae</taxon>
        <taxon>Lactococcus</taxon>
    </lineage>
</organism>
<dbReference type="InterPro" id="IPR024072">
    <property type="entry name" value="DHFR-like_dom_sf"/>
</dbReference>
<name>A0A2A5RLP3_9LACT</name>
<evidence type="ECO:0000313" key="3">
    <source>
        <dbReference type="Proteomes" id="UP000218181"/>
    </source>
</evidence>
<dbReference type="STRING" id="1291764.GCA_001311235_02377"/>
<proteinExistence type="predicted"/>
<protein>
    <recommendedName>
        <fullName evidence="1">Bacterial bifunctional deaminase-reductase C-terminal domain-containing protein</fullName>
    </recommendedName>
</protein>
<dbReference type="GO" id="GO:0008703">
    <property type="term" value="F:5-amino-6-(5-phosphoribosylamino)uracil reductase activity"/>
    <property type="evidence" value="ECO:0007669"/>
    <property type="project" value="InterPro"/>
</dbReference>
<dbReference type="InterPro" id="IPR002734">
    <property type="entry name" value="RibDG_C"/>
</dbReference>
<feature type="domain" description="Bacterial bifunctional deaminase-reductase C-terminal" evidence="1">
    <location>
        <begin position="3"/>
        <end position="150"/>
    </location>
</feature>
<sequence>MVMVSSVDGIVSRQSQESVKTWTSIEDQHHLIEIVRKCDAVITGRKSFTKRIAEVPYYVYSRSQKSTDEDKAGGLFFTQKDPTALLEELQNLQFEEVLLLGGPEINSLFLNAKLVDEIIITIEPKLFGNGKHLASSEFELDLKLIDLKKLNKNGTLLVTYAIKKTID</sequence>
<reference evidence="2 3" key="1">
    <citation type="submission" date="2014-12" db="EMBL/GenBank/DDBJ databases">
        <title>Draft genome sequences of 10 type strains of Lactococcus.</title>
        <authorList>
            <person name="Sun Z."/>
            <person name="Zhong Z."/>
            <person name="Liu W."/>
            <person name="Zhang W."/>
            <person name="Zhang H."/>
        </authorList>
    </citation>
    <scope>NUCLEOTIDE SEQUENCE [LARGE SCALE GENOMIC DNA]</scope>
    <source>
        <strain evidence="2 3">JCM 16395</strain>
    </source>
</reference>
<dbReference type="Gene3D" id="3.40.430.10">
    <property type="entry name" value="Dihydrofolate Reductase, subunit A"/>
    <property type="match status" value="1"/>
</dbReference>
<gene>
    <name evidence="2" type="ORF">RT41_GL001527</name>
</gene>
<dbReference type="EMBL" id="JXJU01000005">
    <property type="protein sequence ID" value="PCS00216.1"/>
    <property type="molecule type" value="Genomic_DNA"/>
</dbReference>
<evidence type="ECO:0000259" key="1">
    <source>
        <dbReference type="Pfam" id="PF01872"/>
    </source>
</evidence>